<evidence type="ECO:0000313" key="1">
    <source>
        <dbReference type="EMBL" id="GAI57121.1"/>
    </source>
</evidence>
<accession>X1QQQ2</accession>
<dbReference type="EMBL" id="BARV01038089">
    <property type="protein sequence ID" value="GAI57121.1"/>
    <property type="molecule type" value="Genomic_DNA"/>
</dbReference>
<protein>
    <recommendedName>
        <fullName evidence="2">Enoyl-CoA hydratase/isomerase</fullName>
    </recommendedName>
</protein>
<proteinExistence type="predicted"/>
<dbReference type="InterPro" id="IPR029045">
    <property type="entry name" value="ClpP/crotonase-like_dom_sf"/>
</dbReference>
<reference evidence="1" key="1">
    <citation type="journal article" date="2014" name="Front. Microbiol.">
        <title>High frequency of phylogenetically diverse reductive dehalogenase-homologous genes in deep subseafloor sedimentary metagenomes.</title>
        <authorList>
            <person name="Kawai M."/>
            <person name="Futagami T."/>
            <person name="Toyoda A."/>
            <person name="Takaki Y."/>
            <person name="Nishi S."/>
            <person name="Hori S."/>
            <person name="Arai W."/>
            <person name="Tsubouchi T."/>
            <person name="Morono Y."/>
            <person name="Uchiyama I."/>
            <person name="Ito T."/>
            <person name="Fujiyama A."/>
            <person name="Inagaki F."/>
            <person name="Takami H."/>
        </authorList>
    </citation>
    <scope>NUCLEOTIDE SEQUENCE</scope>
    <source>
        <strain evidence="1">Expedition CK06-06</strain>
    </source>
</reference>
<organism evidence="1">
    <name type="scientific">marine sediment metagenome</name>
    <dbReference type="NCBI Taxonomy" id="412755"/>
    <lineage>
        <taxon>unclassified sequences</taxon>
        <taxon>metagenomes</taxon>
        <taxon>ecological metagenomes</taxon>
    </lineage>
</organism>
<dbReference type="Gene3D" id="3.90.226.10">
    <property type="entry name" value="2-enoyl-CoA Hydratase, Chain A, domain 1"/>
    <property type="match status" value="1"/>
</dbReference>
<sequence length="56" mass="6304">MALIEYELDENVAVVTMNSGENRFNLAFLDEFLSVLDTIENDTDANALVVRSSHEK</sequence>
<dbReference type="SUPFAM" id="SSF52096">
    <property type="entry name" value="ClpP/crotonase"/>
    <property type="match status" value="1"/>
</dbReference>
<feature type="non-terminal residue" evidence="1">
    <location>
        <position position="56"/>
    </location>
</feature>
<name>X1QQQ2_9ZZZZ</name>
<gene>
    <name evidence="1" type="ORF">S06H3_58773</name>
</gene>
<comment type="caution">
    <text evidence="1">The sequence shown here is derived from an EMBL/GenBank/DDBJ whole genome shotgun (WGS) entry which is preliminary data.</text>
</comment>
<dbReference type="AlphaFoldDB" id="X1QQQ2"/>
<evidence type="ECO:0008006" key="2">
    <source>
        <dbReference type="Google" id="ProtNLM"/>
    </source>
</evidence>